<protein>
    <submittedName>
        <fullName evidence="2">Uncharacterized protein</fullName>
    </submittedName>
</protein>
<feature type="compositionally biased region" description="Polar residues" evidence="1">
    <location>
        <begin position="234"/>
        <end position="253"/>
    </location>
</feature>
<reference evidence="2" key="1">
    <citation type="journal article" date="2021" name="Nat. Commun.">
        <title>Genetic determinants of endophytism in the Arabidopsis root mycobiome.</title>
        <authorList>
            <person name="Mesny F."/>
            <person name="Miyauchi S."/>
            <person name="Thiergart T."/>
            <person name="Pickel B."/>
            <person name="Atanasova L."/>
            <person name="Karlsson M."/>
            <person name="Huettel B."/>
            <person name="Barry K.W."/>
            <person name="Haridas S."/>
            <person name="Chen C."/>
            <person name="Bauer D."/>
            <person name="Andreopoulos W."/>
            <person name="Pangilinan J."/>
            <person name="LaButti K."/>
            <person name="Riley R."/>
            <person name="Lipzen A."/>
            <person name="Clum A."/>
            <person name="Drula E."/>
            <person name="Henrissat B."/>
            <person name="Kohler A."/>
            <person name="Grigoriev I.V."/>
            <person name="Martin F.M."/>
            <person name="Hacquard S."/>
        </authorList>
    </citation>
    <scope>NUCLEOTIDE SEQUENCE</scope>
    <source>
        <strain evidence="2">MPI-CAGE-CH-0243</strain>
    </source>
</reference>
<evidence type="ECO:0000256" key="1">
    <source>
        <dbReference type="SAM" id="MobiDB-lite"/>
    </source>
</evidence>
<keyword evidence="3" id="KW-1185">Reference proteome</keyword>
<feature type="compositionally biased region" description="Basic and acidic residues" evidence="1">
    <location>
        <begin position="111"/>
        <end position="123"/>
    </location>
</feature>
<organism evidence="2 3">
    <name type="scientific">Dendryphion nanum</name>
    <dbReference type="NCBI Taxonomy" id="256645"/>
    <lineage>
        <taxon>Eukaryota</taxon>
        <taxon>Fungi</taxon>
        <taxon>Dikarya</taxon>
        <taxon>Ascomycota</taxon>
        <taxon>Pezizomycotina</taxon>
        <taxon>Dothideomycetes</taxon>
        <taxon>Pleosporomycetidae</taxon>
        <taxon>Pleosporales</taxon>
        <taxon>Torulaceae</taxon>
        <taxon>Dendryphion</taxon>
    </lineage>
</organism>
<feature type="compositionally biased region" description="Acidic residues" evidence="1">
    <location>
        <begin position="348"/>
        <end position="358"/>
    </location>
</feature>
<feature type="compositionally biased region" description="Low complexity" evidence="1">
    <location>
        <begin position="462"/>
        <end position="473"/>
    </location>
</feature>
<feature type="compositionally biased region" description="Low complexity" evidence="1">
    <location>
        <begin position="52"/>
        <end position="62"/>
    </location>
</feature>
<feature type="region of interest" description="Disordered" evidence="1">
    <location>
        <begin position="630"/>
        <end position="701"/>
    </location>
</feature>
<feature type="compositionally biased region" description="Polar residues" evidence="1">
    <location>
        <begin position="630"/>
        <end position="640"/>
    </location>
</feature>
<sequence>MSSADSAPSANSHSPPPAVLQPAPYPPPYSPPSPAQNPQRRRQTLVAEDRNNSNSNSNSTSTQASPRKAPLQRAPSQSSRTKTSRDRRSTTSAECTVPGCDKCPPPTRPRGRPERPKLDHSRDSAINLNYPPYDQVSQHSEPPPSSYSSPRSPTYRQPANYPDGSAVLQPAQSTRRRAPSNARARPVSYHGGDPGQSFYPNAMSAPYSSQPHEHHGPPPASSAHYAMQHVPPHQMSQYQSMYGATPPSSNGFYQPQPHPMQMSSSPYESHGSRPAMHSRTSSNNYHARGPMSSQYGQPLVTHAPALPSARFAPQPQPLPQPPQQLQLPAPRKEKYTDPESSEFASSGSEEEDEEEELVEERKPRVIMGPPKSKPAPQRRPSMSHRAKTTQVYQSDRHQPISQSMVLPERPRERESRSRTNNAAPSRAASTSRPPLVRQKAQSYSTPQAEVMVESSKSRRRQSQIYQPYQVQQPDYEVEERRRPKVYRQDPPAPNRRKSMVYEHEYEIYPDEVFQDDAIAPTRRRKTDADANARRRQSVVVDTLENLEDDIEAYQQRMRGSNNPLNDHIHRVAKRSSYIPSAPSHAASGSDKQTRISHLQFNGDMEGRTLQIHPAEDGMAELVIGNARETTYPSERGSTMGSNGGRKALPPAQARREAEEMSIRSNNTSRSRRDREKEIERSSTPARKVLQRRRGTMIDSEY</sequence>
<feature type="compositionally biased region" description="Polar residues" evidence="1">
    <location>
        <begin position="388"/>
        <end position="404"/>
    </location>
</feature>
<feature type="compositionally biased region" description="Basic and acidic residues" evidence="1">
    <location>
        <begin position="670"/>
        <end position="680"/>
    </location>
</feature>
<name>A0A9P9IAU2_9PLEO</name>
<evidence type="ECO:0000313" key="3">
    <source>
        <dbReference type="Proteomes" id="UP000700596"/>
    </source>
</evidence>
<feature type="compositionally biased region" description="Low complexity" evidence="1">
    <location>
        <begin position="1"/>
        <end position="13"/>
    </location>
</feature>
<dbReference type="Proteomes" id="UP000700596">
    <property type="component" value="Unassembled WGS sequence"/>
</dbReference>
<evidence type="ECO:0000313" key="2">
    <source>
        <dbReference type="EMBL" id="KAH7113207.1"/>
    </source>
</evidence>
<feature type="compositionally biased region" description="Low complexity" evidence="1">
    <location>
        <begin position="146"/>
        <end position="158"/>
    </location>
</feature>
<feature type="compositionally biased region" description="Polar residues" evidence="1">
    <location>
        <begin position="278"/>
        <end position="296"/>
    </location>
</feature>
<proteinExistence type="predicted"/>
<feature type="compositionally biased region" description="Low complexity" evidence="1">
    <location>
        <begin position="418"/>
        <end position="434"/>
    </location>
</feature>
<feature type="compositionally biased region" description="Pro residues" evidence="1">
    <location>
        <begin position="14"/>
        <end position="35"/>
    </location>
</feature>
<feature type="compositionally biased region" description="Basic and acidic residues" evidence="1">
    <location>
        <begin position="408"/>
        <end position="417"/>
    </location>
</feature>
<feature type="region of interest" description="Disordered" evidence="1">
    <location>
        <begin position="1"/>
        <end position="498"/>
    </location>
</feature>
<dbReference type="OrthoDB" id="5407458at2759"/>
<dbReference type="AlphaFoldDB" id="A0A9P9IAU2"/>
<comment type="caution">
    <text evidence="2">The sequence shown here is derived from an EMBL/GenBank/DDBJ whole genome shotgun (WGS) entry which is preliminary data.</text>
</comment>
<dbReference type="EMBL" id="JAGMWT010000019">
    <property type="protein sequence ID" value="KAH7113207.1"/>
    <property type="molecule type" value="Genomic_DNA"/>
</dbReference>
<gene>
    <name evidence="2" type="ORF">B0J11DRAFT_446222</name>
</gene>
<accession>A0A9P9IAU2</accession>